<comment type="pathway">
    <text evidence="2">Lipid metabolism; sphingolipid metabolism.</text>
</comment>
<evidence type="ECO:0000256" key="5">
    <source>
        <dbReference type="ARBA" id="ARBA00022989"/>
    </source>
</evidence>
<dbReference type="RefSeq" id="XP_018023740.1">
    <property type="nucleotide sequence ID" value="XM_018168251.2"/>
</dbReference>
<keyword evidence="10" id="KW-1185">Reference proteome</keyword>
<dbReference type="KEGG" id="hazt:108679598"/>
<evidence type="ECO:0000256" key="2">
    <source>
        <dbReference type="ARBA" id="ARBA00004760"/>
    </source>
</evidence>
<dbReference type="Proteomes" id="UP000694843">
    <property type="component" value="Unplaced"/>
</dbReference>
<dbReference type="OrthoDB" id="537032at2759"/>
<evidence type="ECO:0000313" key="10">
    <source>
        <dbReference type="Proteomes" id="UP000694843"/>
    </source>
</evidence>
<dbReference type="SMART" id="SM00724">
    <property type="entry name" value="TLC"/>
    <property type="match status" value="1"/>
</dbReference>
<evidence type="ECO:0000256" key="3">
    <source>
        <dbReference type="ARBA" id="ARBA00004991"/>
    </source>
</evidence>
<dbReference type="Pfam" id="PF03798">
    <property type="entry name" value="TRAM_LAG1_CLN8"/>
    <property type="match status" value="1"/>
</dbReference>
<dbReference type="GO" id="GO:0050291">
    <property type="term" value="F:sphingosine N-acyltransferase activity"/>
    <property type="evidence" value="ECO:0007669"/>
    <property type="project" value="InterPro"/>
</dbReference>
<feature type="transmembrane region" description="Helical" evidence="8">
    <location>
        <begin position="294"/>
        <end position="318"/>
    </location>
</feature>
<dbReference type="PANTHER" id="PTHR12560:SF0">
    <property type="entry name" value="LD18904P"/>
    <property type="match status" value="1"/>
</dbReference>
<dbReference type="InterPro" id="IPR006634">
    <property type="entry name" value="TLC-dom"/>
</dbReference>
<dbReference type="Gene3D" id="1.10.10.60">
    <property type="entry name" value="Homeodomain-like"/>
    <property type="match status" value="1"/>
</dbReference>
<dbReference type="GO" id="GO:0046513">
    <property type="term" value="P:ceramide biosynthetic process"/>
    <property type="evidence" value="ECO:0007669"/>
    <property type="project" value="InterPro"/>
</dbReference>
<feature type="transmembrane region" description="Helical" evidence="8">
    <location>
        <begin position="260"/>
        <end position="282"/>
    </location>
</feature>
<dbReference type="GO" id="GO:0016020">
    <property type="term" value="C:membrane"/>
    <property type="evidence" value="ECO:0007669"/>
    <property type="project" value="UniProtKB-SubCell"/>
</dbReference>
<feature type="domain" description="TLC" evidence="9">
    <location>
        <begin position="127"/>
        <end position="329"/>
    </location>
</feature>
<protein>
    <submittedName>
        <fullName evidence="11">Ceramide synthase 5-like</fullName>
    </submittedName>
</protein>
<dbReference type="UniPathway" id="UPA00222"/>
<keyword evidence="5 8" id="KW-1133">Transmembrane helix</keyword>
<comment type="subcellular location">
    <subcellularLocation>
        <location evidence="1">Membrane</location>
        <topology evidence="1">Multi-pass membrane protein</topology>
    </subcellularLocation>
</comment>
<dbReference type="AlphaFoldDB" id="A0A8B7PCJ5"/>
<organism evidence="10 11">
    <name type="scientific">Hyalella azteca</name>
    <name type="common">Amphipod</name>
    <dbReference type="NCBI Taxonomy" id="294128"/>
    <lineage>
        <taxon>Eukaryota</taxon>
        <taxon>Metazoa</taxon>
        <taxon>Ecdysozoa</taxon>
        <taxon>Arthropoda</taxon>
        <taxon>Crustacea</taxon>
        <taxon>Multicrustacea</taxon>
        <taxon>Malacostraca</taxon>
        <taxon>Eumalacostraca</taxon>
        <taxon>Peracarida</taxon>
        <taxon>Amphipoda</taxon>
        <taxon>Senticaudata</taxon>
        <taxon>Talitrida</taxon>
        <taxon>Talitroidea</taxon>
        <taxon>Hyalellidae</taxon>
        <taxon>Hyalella</taxon>
    </lineage>
</organism>
<feature type="transmembrane region" description="Helical" evidence="8">
    <location>
        <begin position="206"/>
        <end position="224"/>
    </location>
</feature>
<dbReference type="PANTHER" id="PTHR12560">
    <property type="entry name" value="LONGEVITY ASSURANCE FACTOR 1 LAG1"/>
    <property type="match status" value="1"/>
</dbReference>
<feature type="transmembrane region" description="Helical" evidence="8">
    <location>
        <begin position="132"/>
        <end position="151"/>
    </location>
</feature>
<name>A0A8B7PCJ5_HYAAZ</name>
<keyword evidence="6 7" id="KW-0472">Membrane</keyword>
<gene>
    <name evidence="11" type="primary">LOC108679598</name>
</gene>
<dbReference type="PIRSF" id="PIRSF005225">
    <property type="entry name" value="LAG1_LAC1"/>
    <property type="match status" value="1"/>
</dbReference>
<evidence type="ECO:0000256" key="4">
    <source>
        <dbReference type="ARBA" id="ARBA00022692"/>
    </source>
</evidence>
<dbReference type="PROSITE" id="PS50922">
    <property type="entry name" value="TLC"/>
    <property type="match status" value="1"/>
</dbReference>
<evidence type="ECO:0000256" key="6">
    <source>
        <dbReference type="ARBA" id="ARBA00023136"/>
    </source>
</evidence>
<dbReference type="InterPro" id="IPR016439">
    <property type="entry name" value="Lag1/Lac1-like"/>
</dbReference>
<accession>A0A8B7PCJ5</accession>
<keyword evidence="4 7" id="KW-0812">Transmembrane</keyword>
<feature type="transmembrane region" description="Helical" evidence="8">
    <location>
        <begin position="175"/>
        <end position="194"/>
    </location>
</feature>
<evidence type="ECO:0000256" key="8">
    <source>
        <dbReference type="SAM" id="Phobius"/>
    </source>
</evidence>
<evidence type="ECO:0000256" key="7">
    <source>
        <dbReference type="PROSITE-ProRule" id="PRU00205"/>
    </source>
</evidence>
<evidence type="ECO:0000259" key="9">
    <source>
        <dbReference type="PROSITE" id="PS50922"/>
    </source>
</evidence>
<proteinExistence type="predicted"/>
<comment type="pathway">
    <text evidence="3">Sphingolipid metabolism.</text>
</comment>
<evidence type="ECO:0000313" key="11">
    <source>
        <dbReference type="RefSeq" id="XP_018023740.1"/>
    </source>
</evidence>
<reference evidence="11" key="1">
    <citation type="submission" date="2025-08" db="UniProtKB">
        <authorList>
            <consortium name="RefSeq"/>
        </authorList>
    </citation>
    <scope>IDENTIFICATION</scope>
    <source>
        <tissue evidence="11">Whole organism</tissue>
    </source>
</reference>
<sequence length="376" mass="43901">MAITWFEWFWLPEGLTWSDLEKVEGSNYEVRDFIAHSFLTGVLMLIFRNHIVLPSVLRPLGLRLGIRSKPYDAPSPNPELEILFKINRARPPRLRIVETSKIIGWTERKVERWLRQKTLSTQMTTLEKFEECGWQCIFYSCFSIFGLYAVASKEFFWEPEKGWKSYPFFYVTHDLWWYCVIDCGFYLTQTYLLLVQDRRHDFYQMLCHHIACFLVGVSCMALRAVPLLALGIFLHEFVDIPLCISKMIQYAGRNDQGDIFAIIFTVVWVCSRIIAYPLRVLIPAYKATQIIGTSLWLGLLWSQICSTVFFVLNILWTFELAKAIKRKLTCSAHITDGRSSQEEMSEDETERSRLEETKLKGIVNRVHATPDITCRG</sequence>
<dbReference type="GeneID" id="108679598"/>
<evidence type="ECO:0000256" key="1">
    <source>
        <dbReference type="ARBA" id="ARBA00004141"/>
    </source>
</evidence>